<evidence type="ECO:0000313" key="1">
    <source>
        <dbReference type="EMBL" id="THV51562.1"/>
    </source>
</evidence>
<dbReference type="EMBL" id="PQXL01000106">
    <property type="protein sequence ID" value="THV51562.1"/>
    <property type="molecule type" value="Genomic_DNA"/>
</dbReference>
<proteinExistence type="predicted"/>
<evidence type="ECO:0000313" key="2">
    <source>
        <dbReference type="Proteomes" id="UP000308671"/>
    </source>
</evidence>
<dbReference type="AlphaFoldDB" id="A0A4S8R4D3"/>
<accession>A0A4S8R4D3</accession>
<organism evidence="1 2">
    <name type="scientific">Botrytis galanthina</name>
    <dbReference type="NCBI Taxonomy" id="278940"/>
    <lineage>
        <taxon>Eukaryota</taxon>
        <taxon>Fungi</taxon>
        <taxon>Dikarya</taxon>
        <taxon>Ascomycota</taxon>
        <taxon>Pezizomycotina</taxon>
        <taxon>Leotiomycetes</taxon>
        <taxon>Helotiales</taxon>
        <taxon>Sclerotiniaceae</taxon>
        <taxon>Botrytis</taxon>
    </lineage>
</organism>
<sequence>MSRVDPQTRKDNSRLILISNTTGGDNKKIRENFQNFHDKEFWMLPYYDLANSAQSGATAEGP</sequence>
<reference evidence="1 2" key="1">
    <citation type="submission" date="2017-12" db="EMBL/GenBank/DDBJ databases">
        <title>Comparative genomics of Botrytis spp.</title>
        <authorList>
            <person name="Valero-Jimenez C.A."/>
            <person name="Tapia P."/>
            <person name="Veloso J."/>
            <person name="Silva-Moreno E."/>
            <person name="Staats M."/>
            <person name="Valdes J.H."/>
            <person name="Van Kan J.A.L."/>
        </authorList>
    </citation>
    <scope>NUCLEOTIDE SEQUENCE [LARGE SCALE GENOMIC DNA]</scope>
    <source>
        <strain evidence="1 2">MUCL435</strain>
    </source>
</reference>
<name>A0A4S8R4D3_9HELO</name>
<gene>
    <name evidence="1" type="ORF">BGAL_0106g00020</name>
</gene>
<dbReference type="Proteomes" id="UP000308671">
    <property type="component" value="Unassembled WGS sequence"/>
</dbReference>
<keyword evidence="2" id="KW-1185">Reference proteome</keyword>
<comment type="caution">
    <text evidence="1">The sequence shown here is derived from an EMBL/GenBank/DDBJ whole genome shotgun (WGS) entry which is preliminary data.</text>
</comment>
<protein>
    <submittedName>
        <fullName evidence="1">Uncharacterized protein</fullName>
    </submittedName>
</protein>